<reference evidence="3" key="1">
    <citation type="journal article" date="2013" name="Nature">
        <title>Pan genome of the phytoplankton Emiliania underpins its global distribution.</title>
        <authorList>
            <person name="Read B.A."/>
            <person name="Kegel J."/>
            <person name="Klute M.J."/>
            <person name="Kuo A."/>
            <person name="Lefebvre S.C."/>
            <person name="Maumus F."/>
            <person name="Mayer C."/>
            <person name="Miller J."/>
            <person name="Monier A."/>
            <person name="Salamov A."/>
            <person name="Young J."/>
            <person name="Aguilar M."/>
            <person name="Claverie J.M."/>
            <person name="Frickenhaus S."/>
            <person name="Gonzalez K."/>
            <person name="Herman E.K."/>
            <person name="Lin Y.C."/>
            <person name="Napier J."/>
            <person name="Ogata H."/>
            <person name="Sarno A.F."/>
            <person name="Shmutz J."/>
            <person name="Schroeder D."/>
            <person name="de Vargas C."/>
            <person name="Verret F."/>
            <person name="von Dassow P."/>
            <person name="Valentin K."/>
            <person name="Van de Peer Y."/>
            <person name="Wheeler G."/>
            <person name="Dacks J.B."/>
            <person name="Delwiche C.F."/>
            <person name="Dyhrman S.T."/>
            <person name="Glockner G."/>
            <person name="John U."/>
            <person name="Richards T."/>
            <person name="Worden A.Z."/>
            <person name="Zhang X."/>
            <person name="Grigoriev I.V."/>
            <person name="Allen A.E."/>
            <person name="Bidle K."/>
            <person name="Borodovsky M."/>
            <person name="Bowler C."/>
            <person name="Brownlee C."/>
            <person name="Cock J.M."/>
            <person name="Elias M."/>
            <person name="Gladyshev V.N."/>
            <person name="Groth M."/>
            <person name="Guda C."/>
            <person name="Hadaegh A."/>
            <person name="Iglesias-Rodriguez M.D."/>
            <person name="Jenkins J."/>
            <person name="Jones B.M."/>
            <person name="Lawson T."/>
            <person name="Leese F."/>
            <person name="Lindquist E."/>
            <person name="Lobanov A."/>
            <person name="Lomsadze A."/>
            <person name="Malik S.B."/>
            <person name="Marsh M.E."/>
            <person name="Mackinder L."/>
            <person name="Mock T."/>
            <person name="Mueller-Roeber B."/>
            <person name="Pagarete A."/>
            <person name="Parker M."/>
            <person name="Probert I."/>
            <person name="Quesneville H."/>
            <person name="Raines C."/>
            <person name="Rensing S.A."/>
            <person name="Riano-Pachon D.M."/>
            <person name="Richier S."/>
            <person name="Rokitta S."/>
            <person name="Shiraiwa Y."/>
            <person name="Soanes D.M."/>
            <person name="van der Giezen M."/>
            <person name="Wahlund T.M."/>
            <person name="Williams B."/>
            <person name="Wilson W."/>
            <person name="Wolfe G."/>
            <person name="Wurch L.L."/>
        </authorList>
    </citation>
    <scope>NUCLEOTIDE SEQUENCE</scope>
</reference>
<feature type="region of interest" description="Disordered" evidence="1">
    <location>
        <begin position="12"/>
        <end position="73"/>
    </location>
</feature>
<dbReference type="KEGG" id="ehx:EMIHUDRAFT_208723"/>
<protein>
    <recommendedName>
        <fullName evidence="4">Transmembrane protein</fullName>
    </recommendedName>
</protein>
<evidence type="ECO:0000313" key="3">
    <source>
        <dbReference type="Proteomes" id="UP000013827"/>
    </source>
</evidence>
<name>A0A0D3J8Z7_EMIH1</name>
<evidence type="ECO:0000256" key="1">
    <source>
        <dbReference type="SAM" id="MobiDB-lite"/>
    </source>
</evidence>
<evidence type="ECO:0008006" key="4">
    <source>
        <dbReference type="Google" id="ProtNLM"/>
    </source>
</evidence>
<organism evidence="2 3">
    <name type="scientific">Emiliania huxleyi (strain CCMP1516)</name>
    <dbReference type="NCBI Taxonomy" id="280463"/>
    <lineage>
        <taxon>Eukaryota</taxon>
        <taxon>Haptista</taxon>
        <taxon>Haptophyta</taxon>
        <taxon>Prymnesiophyceae</taxon>
        <taxon>Isochrysidales</taxon>
        <taxon>Noelaerhabdaceae</taxon>
        <taxon>Emiliania</taxon>
    </lineage>
</organism>
<keyword evidence="3" id="KW-1185">Reference proteome</keyword>
<dbReference type="RefSeq" id="XP_005772411.1">
    <property type="nucleotide sequence ID" value="XM_005772354.1"/>
</dbReference>
<feature type="compositionally biased region" description="Basic and acidic residues" evidence="1">
    <location>
        <begin position="37"/>
        <end position="48"/>
    </location>
</feature>
<sequence length="364" mass="38570">MFRDAERVLRNIVSSPCDMQPSGGSLAGPSQFPEAASEEREAPAKETADGLAVGATRTEAPRASADEAAKTEEERERQLFAQLGEERIQLAITAKRLCQGVLALVPHLATVMSPDEVLSDPERAMALIHETSASEAHAADASDLEPCLPEISVDLERDAGQPEDEPPSVPPSPPLFSTVTSEPGARASVRAAVWRRPLFLCSLLGAVLAVATSDLSSVPAFRWGAASAAAGLLTLHMLGTRDSTRLTCVLLVAAAFALLRDAITLAPAVLSAQLDDAREGAAAVVLLAACLGAWLGTRPAADLPLRLKLLTFSLVEASVVCDNYLRHTRTGDRANLLFPKVHWHGPFVASVLVGVVARPRQRHT</sequence>
<reference evidence="2" key="2">
    <citation type="submission" date="2024-10" db="UniProtKB">
        <authorList>
            <consortium name="EnsemblProtists"/>
        </authorList>
    </citation>
    <scope>IDENTIFICATION</scope>
</reference>
<dbReference type="GeneID" id="17265480"/>
<feature type="compositionally biased region" description="Basic and acidic residues" evidence="1">
    <location>
        <begin position="64"/>
        <end position="73"/>
    </location>
</feature>
<dbReference type="HOGENOM" id="CLU_761706_0_0_1"/>
<proteinExistence type="predicted"/>
<feature type="region of interest" description="Disordered" evidence="1">
    <location>
        <begin position="158"/>
        <end position="181"/>
    </location>
</feature>
<dbReference type="PaxDb" id="2903-EOD19982"/>
<dbReference type="EnsemblProtists" id="EOD19982">
    <property type="protein sequence ID" value="EOD19982"/>
    <property type="gene ID" value="EMIHUDRAFT_208723"/>
</dbReference>
<dbReference type="AlphaFoldDB" id="A0A0D3J8Z7"/>
<dbReference type="Proteomes" id="UP000013827">
    <property type="component" value="Unassembled WGS sequence"/>
</dbReference>
<accession>A0A0D3J8Z7</accession>
<evidence type="ECO:0000313" key="2">
    <source>
        <dbReference type="EnsemblProtists" id="EOD19982"/>
    </source>
</evidence>